<reference evidence="1" key="1">
    <citation type="submission" date="2023-03" db="EMBL/GenBank/DDBJ databases">
        <title>Chromosome-level genomes of two armyworms, Mythimna separata and Mythimna loreyi, provide insights into the biosynthesis and reception of sex pheromones.</title>
        <authorList>
            <person name="Zhao H."/>
        </authorList>
    </citation>
    <scope>NUCLEOTIDE SEQUENCE</scope>
    <source>
        <strain evidence="1">BeijingLab</strain>
    </source>
</reference>
<keyword evidence="2" id="KW-1185">Reference proteome</keyword>
<gene>
    <name evidence="1" type="ORF">PYW08_008626</name>
</gene>
<proteinExistence type="predicted"/>
<protein>
    <submittedName>
        <fullName evidence="1">Uncharacterized protein</fullName>
    </submittedName>
</protein>
<sequence length="236" mass="27411">MKSIFIPIFFALIVIPYHGETKPHRRKLGPDSDEDLTADRETQYYCHKLKGCTPGGEKVCGFDEYIPWLVEFQDICSLYKTNCKDDGKFYPVDQIVCDTRIKYDKEHANETFEVIHIRPTEDTNRPVQENIFDSYYCYKRSTCTPNNVIVCGINQEKTVAIFKDLCFLYDINCMKEGRYLETSMEQCNKGNVTQFFGIDEKSSHEVLRTSGDHELDSQIAYIEEPSSIDINYTLHV</sequence>
<evidence type="ECO:0000313" key="1">
    <source>
        <dbReference type="EMBL" id="KAJ8711672.1"/>
    </source>
</evidence>
<comment type="caution">
    <text evidence="1">The sequence shown here is derived from an EMBL/GenBank/DDBJ whole genome shotgun (WGS) entry which is preliminary data.</text>
</comment>
<name>A0ACC2QAT2_9NEOP</name>
<evidence type="ECO:0000313" key="2">
    <source>
        <dbReference type="Proteomes" id="UP001231649"/>
    </source>
</evidence>
<organism evidence="1 2">
    <name type="scientific">Mythimna loreyi</name>
    <dbReference type="NCBI Taxonomy" id="667449"/>
    <lineage>
        <taxon>Eukaryota</taxon>
        <taxon>Metazoa</taxon>
        <taxon>Ecdysozoa</taxon>
        <taxon>Arthropoda</taxon>
        <taxon>Hexapoda</taxon>
        <taxon>Insecta</taxon>
        <taxon>Pterygota</taxon>
        <taxon>Neoptera</taxon>
        <taxon>Endopterygota</taxon>
        <taxon>Lepidoptera</taxon>
        <taxon>Glossata</taxon>
        <taxon>Ditrysia</taxon>
        <taxon>Noctuoidea</taxon>
        <taxon>Noctuidae</taxon>
        <taxon>Noctuinae</taxon>
        <taxon>Hadenini</taxon>
        <taxon>Mythimna</taxon>
    </lineage>
</organism>
<dbReference type="EMBL" id="CM056798">
    <property type="protein sequence ID" value="KAJ8711672.1"/>
    <property type="molecule type" value="Genomic_DNA"/>
</dbReference>
<dbReference type="Proteomes" id="UP001231649">
    <property type="component" value="Chromosome 22"/>
</dbReference>
<accession>A0ACC2QAT2</accession>